<dbReference type="EMBL" id="FOUI01000004">
    <property type="protein sequence ID" value="SFM37276.1"/>
    <property type="molecule type" value="Genomic_DNA"/>
</dbReference>
<dbReference type="SUPFAM" id="SSF141868">
    <property type="entry name" value="EAL domain-like"/>
    <property type="match status" value="1"/>
</dbReference>
<dbReference type="Pfam" id="PF10388">
    <property type="entry name" value="YkuI_C"/>
    <property type="match status" value="1"/>
</dbReference>
<dbReference type="PANTHER" id="PTHR33121:SF82">
    <property type="entry name" value="SIGNAL TRANSDUCTION PROTEIN CONTAINING A EAL DOMAIN"/>
    <property type="match status" value="1"/>
</dbReference>
<accession>A0A1I4QBV3</accession>
<dbReference type="CDD" id="cd01948">
    <property type="entry name" value="EAL"/>
    <property type="match status" value="1"/>
</dbReference>
<dbReference type="InterPro" id="IPR018842">
    <property type="entry name" value="YkuI_C"/>
</dbReference>
<protein>
    <submittedName>
        <fullName evidence="2">EAL domain, c-di-GMP-specific phosphodiesterase class I (Or its enzymatically inactive variant)</fullName>
    </submittedName>
</protein>
<organism evidence="2 3">
    <name type="scientific">Halopseudomonas yangmingensis</name>
    <dbReference type="NCBI Taxonomy" id="1720063"/>
    <lineage>
        <taxon>Bacteria</taxon>
        <taxon>Pseudomonadati</taxon>
        <taxon>Pseudomonadota</taxon>
        <taxon>Gammaproteobacteria</taxon>
        <taxon>Pseudomonadales</taxon>
        <taxon>Pseudomonadaceae</taxon>
        <taxon>Halopseudomonas</taxon>
    </lineage>
</organism>
<dbReference type="SUPFAM" id="SSF103190">
    <property type="entry name" value="Sensory domain-like"/>
    <property type="match status" value="1"/>
</dbReference>
<name>A0A1I4QBV3_9GAMM</name>
<dbReference type="Pfam" id="PF00563">
    <property type="entry name" value="EAL"/>
    <property type="match status" value="1"/>
</dbReference>
<dbReference type="InterPro" id="IPR029151">
    <property type="entry name" value="Sensor-like_sf"/>
</dbReference>
<keyword evidence="3" id="KW-1185">Reference proteome</keyword>
<dbReference type="OrthoDB" id="1673646at2"/>
<evidence type="ECO:0000313" key="2">
    <source>
        <dbReference type="EMBL" id="SFM37276.1"/>
    </source>
</evidence>
<dbReference type="GO" id="GO:0071111">
    <property type="term" value="F:cyclic-guanylate-specific phosphodiesterase activity"/>
    <property type="evidence" value="ECO:0007669"/>
    <property type="project" value="InterPro"/>
</dbReference>
<dbReference type="SMART" id="SM00052">
    <property type="entry name" value="EAL"/>
    <property type="match status" value="1"/>
</dbReference>
<sequence>MHNGQPLPYFQPLIDTATGRIAGYEALARLRLEDGRIVSAGPLFTDPQTDPDALLELDRSIRQQALELFRDQPEGFISINISPLWISRLISEQPLPSLQLLEQLGMQPGQLVFEITELQGDIRQLRDAVARYRAHGIRVAIDDFGAGASMLDRLLDLEPDIIKLDAQLLRQAANGNSHSREFVRALALMAERSGCEVIAEGIENQRELHFALECGARFVQGYLFSEPREGFQPVDSYVEPFASMRDAYVKQQQQERQRLAVLRQSLHTLFGELRQWLEQGAAPQRLPDPARWPWLLRCYLCDAEGTQISPNFDATATGWETDPALLDHNWSWRPYFHQILEEAGEDSRVILSSPYRDASSQALCMTSGLFFNDSRHLLLVDIDVSRIPATPAA</sequence>
<dbReference type="InterPro" id="IPR001633">
    <property type="entry name" value="EAL_dom"/>
</dbReference>
<evidence type="ECO:0000259" key="1">
    <source>
        <dbReference type="PROSITE" id="PS50883"/>
    </source>
</evidence>
<proteinExistence type="predicted"/>
<reference evidence="3" key="1">
    <citation type="submission" date="2016-10" db="EMBL/GenBank/DDBJ databases">
        <authorList>
            <person name="Varghese N."/>
            <person name="Submissions S."/>
        </authorList>
    </citation>
    <scope>NUCLEOTIDE SEQUENCE [LARGE SCALE GENOMIC DNA]</scope>
    <source>
        <strain evidence="3">DSM 24213</strain>
    </source>
</reference>
<dbReference type="AlphaFoldDB" id="A0A1I4QBV3"/>
<evidence type="ECO:0000313" key="3">
    <source>
        <dbReference type="Proteomes" id="UP000243629"/>
    </source>
</evidence>
<feature type="domain" description="EAL" evidence="1">
    <location>
        <begin position="1"/>
        <end position="241"/>
    </location>
</feature>
<dbReference type="InterPro" id="IPR050706">
    <property type="entry name" value="Cyclic-di-GMP_PDE-like"/>
</dbReference>
<dbReference type="PANTHER" id="PTHR33121">
    <property type="entry name" value="CYCLIC DI-GMP PHOSPHODIESTERASE PDEF"/>
    <property type="match status" value="1"/>
</dbReference>
<dbReference type="Gene3D" id="3.30.450.20">
    <property type="entry name" value="PAS domain"/>
    <property type="match status" value="1"/>
</dbReference>
<dbReference type="RefSeq" id="WP_093473831.1">
    <property type="nucleotide sequence ID" value="NZ_FOUI01000004.1"/>
</dbReference>
<gene>
    <name evidence="2" type="ORF">SAMN05216217_10464</name>
</gene>
<dbReference type="Proteomes" id="UP000243629">
    <property type="component" value="Unassembled WGS sequence"/>
</dbReference>
<dbReference type="Gene3D" id="3.20.20.450">
    <property type="entry name" value="EAL domain"/>
    <property type="match status" value="1"/>
</dbReference>
<dbReference type="InterPro" id="IPR035919">
    <property type="entry name" value="EAL_sf"/>
</dbReference>
<dbReference type="STRING" id="1720063.SAMN05216217_10464"/>
<dbReference type="PROSITE" id="PS50883">
    <property type="entry name" value="EAL"/>
    <property type="match status" value="1"/>
</dbReference>